<dbReference type="EMBL" id="KZ613466">
    <property type="protein sequence ID" value="PMD27026.1"/>
    <property type="molecule type" value="Genomic_DNA"/>
</dbReference>
<name>A0A2J6QLB7_9HELO</name>
<keyword evidence="2" id="KW-1185">Reference proteome</keyword>
<evidence type="ECO:0000313" key="2">
    <source>
        <dbReference type="Proteomes" id="UP000235672"/>
    </source>
</evidence>
<gene>
    <name evidence="1" type="ORF">NA56DRAFT_697176</name>
</gene>
<accession>A0A2J6QLB7</accession>
<reference evidence="1 2" key="1">
    <citation type="submission" date="2016-05" db="EMBL/GenBank/DDBJ databases">
        <title>A degradative enzymes factory behind the ericoid mycorrhizal symbiosis.</title>
        <authorList>
            <consortium name="DOE Joint Genome Institute"/>
            <person name="Martino E."/>
            <person name="Morin E."/>
            <person name="Grelet G."/>
            <person name="Kuo A."/>
            <person name="Kohler A."/>
            <person name="Daghino S."/>
            <person name="Barry K."/>
            <person name="Choi C."/>
            <person name="Cichocki N."/>
            <person name="Clum A."/>
            <person name="Copeland A."/>
            <person name="Hainaut M."/>
            <person name="Haridas S."/>
            <person name="Labutti K."/>
            <person name="Lindquist E."/>
            <person name="Lipzen A."/>
            <person name="Khouja H.-R."/>
            <person name="Murat C."/>
            <person name="Ohm R."/>
            <person name="Olson A."/>
            <person name="Spatafora J."/>
            <person name="Veneault-Fourrey C."/>
            <person name="Henrissat B."/>
            <person name="Grigoriev I."/>
            <person name="Martin F."/>
            <person name="Perotto S."/>
        </authorList>
    </citation>
    <scope>NUCLEOTIDE SEQUENCE [LARGE SCALE GENOMIC DNA]</scope>
    <source>
        <strain evidence="1 2">UAMH 7357</strain>
    </source>
</reference>
<protein>
    <submittedName>
        <fullName evidence="1">Uncharacterized protein</fullName>
    </submittedName>
</protein>
<proteinExistence type="predicted"/>
<sequence>MSRREIVYKTAPSPLYLRRSPPLRFVLADYNVIPQTRDRNSLSQVSKKLHNVLILAVYESIIISSPNEHNLTRTDIDELLRTANREYFKYMKSITFTAPIAINDQFRCVHYEIMENTDEDINERSEELVSRLYNLEGLMPQIRPLFQGLYGNQLRSFQYVKSHSRTILLILINDNSWHLGTCVPQDLLGPGGYLPTRQCKIEDLSLLTSDPCILPHHDWEWQMSLTQFKSRKTFSWIGGLSREDFDELRDMFRSQASKLEDPDLQLWIRENFFAERVLEIVPGVKNVPFPSLKSLALSSVALYSLNLRACSYTDSLLQKVVESGEPINLQSLELVIQPKSLEDSHQEENESRISRFVNSFEGLRNLYLFILNGKMAATKHRFWPSIFYHRKTLKKKLVYQEQIYEGYIQPECNVSIEDKNILDLFEQMDLECLGLCHSPTPPMNRKLSQLTLSQRSTIKFLYLRTTGLGSELEHPIVSEIDDDTIRHSFARWAFSTFPNLLFIAFGDFSYGPQFQQLLSTQEILHRHPFPGIENYCDLPELNSDALTTESGEGPNYQVDAQLLRTMGKNRAETKNGKDFK</sequence>
<dbReference type="AlphaFoldDB" id="A0A2J6QLB7"/>
<dbReference type="OrthoDB" id="1720422at2759"/>
<evidence type="ECO:0000313" key="1">
    <source>
        <dbReference type="EMBL" id="PMD27026.1"/>
    </source>
</evidence>
<dbReference type="Proteomes" id="UP000235672">
    <property type="component" value="Unassembled WGS sequence"/>
</dbReference>
<organism evidence="1 2">
    <name type="scientific">Hyaloscypha hepaticicola</name>
    <dbReference type="NCBI Taxonomy" id="2082293"/>
    <lineage>
        <taxon>Eukaryota</taxon>
        <taxon>Fungi</taxon>
        <taxon>Dikarya</taxon>
        <taxon>Ascomycota</taxon>
        <taxon>Pezizomycotina</taxon>
        <taxon>Leotiomycetes</taxon>
        <taxon>Helotiales</taxon>
        <taxon>Hyaloscyphaceae</taxon>
        <taxon>Hyaloscypha</taxon>
    </lineage>
</organism>